<feature type="compositionally biased region" description="Basic and acidic residues" evidence="2">
    <location>
        <begin position="147"/>
        <end position="159"/>
    </location>
</feature>
<dbReference type="EMBL" id="LUGH01000054">
    <property type="protein sequence ID" value="OBZ90314.1"/>
    <property type="molecule type" value="Genomic_DNA"/>
</dbReference>
<dbReference type="InterPro" id="IPR050441">
    <property type="entry name" value="RBM"/>
</dbReference>
<feature type="compositionally biased region" description="Basic and acidic residues" evidence="2">
    <location>
        <begin position="236"/>
        <end position="247"/>
    </location>
</feature>
<dbReference type="Proteomes" id="UP000093000">
    <property type="component" value="Unassembled WGS sequence"/>
</dbReference>
<feature type="compositionally biased region" description="Basic and acidic residues" evidence="2">
    <location>
        <begin position="286"/>
        <end position="298"/>
    </location>
</feature>
<comment type="caution">
    <text evidence="4">The sequence shown here is derived from an EMBL/GenBank/DDBJ whole genome shotgun (WGS) entry which is preliminary data.</text>
</comment>
<accession>A0A1C7NSF2</accession>
<dbReference type="GO" id="GO:0003723">
    <property type="term" value="F:RNA binding"/>
    <property type="evidence" value="ECO:0007669"/>
    <property type="project" value="UniProtKB-UniRule"/>
</dbReference>
<dbReference type="OrthoDB" id="439808at2759"/>
<evidence type="ECO:0000256" key="1">
    <source>
        <dbReference type="PROSITE-ProRule" id="PRU00176"/>
    </source>
</evidence>
<name>A0A1C7NSF2_9FUNG</name>
<sequence length="298" mass="34829">MADQSSPLQQSQPPPQDDYPPPPPPPPASSGMPSSPTGRSPPRGGRDRSLSPRRSPSRGRYYDDNRRTSYRDDDRYSSRGRYDPYSRRDDYYDSRDRYSDRYYQDRYDHHHHRGYDHRDRYHDRYDDRRGGGGGGGGRYPPKSRQRRPVDRGTEQERKSTTTIYAGNLPYDFIERDVASMFERYGRLKSITVPMDNMTNKNKGFAFVEFEERRDAEDAYEKFDGFSVEGRRLRLDWDIGLNKKDQHRPSSRRGPGGPPPPPMDDPRDRSLNDPYAAPPPPPPMDSRGYRRESPEPYRR</sequence>
<evidence type="ECO:0000313" key="5">
    <source>
        <dbReference type="Proteomes" id="UP000093000"/>
    </source>
</evidence>
<organism evidence="4 5">
    <name type="scientific">Choanephora cucurbitarum</name>
    <dbReference type="NCBI Taxonomy" id="101091"/>
    <lineage>
        <taxon>Eukaryota</taxon>
        <taxon>Fungi</taxon>
        <taxon>Fungi incertae sedis</taxon>
        <taxon>Mucoromycota</taxon>
        <taxon>Mucoromycotina</taxon>
        <taxon>Mucoromycetes</taxon>
        <taxon>Mucorales</taxon>
        <taxon>Mucorineae</taxon>
        <taxon>Choanephoraceae</taxon>
        <taxon>Choanephoroideae</taxon>
        <taxon>Choanephora</taxon>
    </lineage>
</organism>
<keyword evidence="5" id="KW-1185">Reference proteome</keyword>
<dbReference type="Pfam" id="PF00076">
    <property type="entry name" value="RRM_1"/>
    <property type="match status" value="1"/>
</dbReference>
<dbReference type="SMART" id="SM00360">
    <property type="entry name" value="RRM"/>
    <property type="match status" value="1"/>
</dbReference>
<dbReference type="CDD" id="cd00590">
    <property type="entry name" value="RRM_SF"/>
    <property type="match status" value="1"/>
</dbReference>
<feature type="domain" description="RRM" evidence="3">
    <location>
        <begin position="161"/>
        <end position="239"/>
    </location>
</feature>
<gene>
    <name evidence="4" type="primary">Rbmx2</name>
    <name evidence="4" type="ORF">A0J61_01619</name>
</gene>
<dbReference type="Gene3D" id="3.30.70.330">
    <property type="match status" value="1"/>
</dbReference>
<evidence type="ECO:0000256" key="2">
    <source>
        <dbReference type="SAM" id="MobiDB-lite"/>
    </source>
</evidence>
<dbReference type="InterPro" id="IPR035979">
    <property type="entry name" value="RBD_domain_sf"/>
</dbReference>
<dbReference type="STRING" id="101091.A0A1C7NSF2"/>
<feature type="compositionally biased region" description="Basic and acidic residues" evidence="2">
    <location>
        <begin position="60"/>
        <end position="108"/>
    </location>
</feature>
<feature type="compositionally biased region" description="Basic and acidic residues" evidence="2">
    <location>
        <begin position="116"/>
        <end position="130"/>
    </location>
</feature>
<feature type="region of interest" description="Disordered" evidence="2">
    <location>
        <begin position="1"/>
        <end position="160"/>
    </location>
</feature>
<feature type="compositionally biased region" description="Pro residues" evidence="2">
    <location>
        <begin position="12"/>
        <end position="28"/>
    </location>
</feature>
<dbReference type="AlphaFoldDB" id="A0A1C7NSF2"/>
<evidence type="ECO:0000259" key="3">
    <source>
        <dbReference type="PROSITE" id="PS50102"/>
    </source>
</evidence>
<dbReference type="InterPro" id="IPR012677">
    <property type="entry name" value="Nucleotide-bd_a/b_plait_sf"/>
</dbReference>
<feature type="region of interest" description="Disordered" evidence="2">
    <location>
        <begin position="236"/>
        <end position="298"/>
    </location>
</feature>
<proteinExistence type="predicted"/>
<protein>
    <submittedName>
        <fullName evidence="4">RNA-binding motif protein, X-linked 2</fullName>
    </submittedName>
</protein>
<dbReference type="InParanoid" id="A0A1C7NSF2"/>
<feature type="compositionally biased region" description="Low complexity" evidence="2">
    <location>
        <begin position="1"/>
        <end position="11"/>
    </location>
</feature>
<dbReference type="SUPFAM" id="SSF54928">
    <property type="entry name" value="RNA-binding domain, RBD"/>
    <property type="match status" value="1"/>
</dbReference>
<dbReference type="PANTHER" id="PTHR48034">
    <property type="entry name" value="TRANSFORMER-2 SEX-DETERMINING PROTEIN-RELATED"/>
    <property type="match status" value="1"/>
</dbReference>
<dbReference type="InterPro" id="IPR000504">
    <property type="entry name" value="RRM_dom"/>
</dbReference>
<dbReference type="PROSITE" id="PS50102">
    <property type="entry name" value="RRM"/>
    <property type="match status" value="1"/>
</dbReference>
<feature type="compositionally biased region" description="Low complexity" evidence="2">
    <location>
        <begin position="29"/>
        <end position="43"/>
    </location>
</feature>
<evidence type="ECO:0000313" key="4">
    <source>
        <dbReference type="EMBL" id="OBZ90314.1"/>
    </source>
</evidence>
<reference evidence="4 5" key="1">
    <citation type="submission" date="2016-03" db="EMBL/GenBank/DDBJ databases">
        <title>Choanephora cucurbitarum.</title>
        <authorList>
            <person name="Min B."/>
            <person name="Park H."/>
            <person name="Park J.-H."/>
            <person name="Shin H.-D."/>
            <person name="Choi I.-G."/>
        </authorList>
    </citation>
    <scope>NUCLEOTIDE SEQUENCE [LARGE SCALE GENOMIC DNA]</scope>
    <source>
        <strain evidence="4 5">KUS-F28377</strain>
    </source>
</reference>
<keyword evidence="1" id="KW-0694">RNA-binding</keyword>